<comment type="caution">
    <text evidence="1">The sequence shown here is derived from an EMBL/GenBank/DDBJ whole genome shotgun (WGS) entry which is preliminary data.</text>
</comment>
<dbReference type="RefSeq" id="WP_245166531.1">
    <property type="nucleotide sequence ID" value="NZ_LJAM02000237.1"/>
</dbReference>
<protein>
    <submittedName>
        <fullName evidence="1">Zn-dependent oxidoreductase domain protein</fullName>
    </submittedName>
</protein>
<dbReference type="EMBL" id="LJAM02000237">
    <property type="protein sequence ID" value="RAP70904.1"/>
    <property type="molecule type" value="Genomic_DNA"/>
</dbReference>
<dbReference type="AlphaFoldDB" id="A0A328TT14"/>
<dbReference type="Proteomes" id="UP000244334">
    <property type="component" value="Unassembled WGS sequence"/>
</dbReference>
<evidence type="ECO:0000313" key="2">
    <source>
        <dbReference type="Proteomes" id="UP000244334"/>
    </source>
</evidence>
<reference evidence="1" key="1">
    <citation type="submission" date="2018-04" db="EMBL/GenBank/DDBJ databases">
        <title>Genomes of the Obligate Erwinia dacicola and Facultative Enterobacter sp. OLF Endosymbionts of the Olive Fruit fly, Bactrocera oleae.</title>
        <authorList>
            <person name="Estes A.M."/>
            <person name="Hearn D.J."/>
            <person name="Agarwal S."/>
            <person name="Pierson E.A."/>
            <person name="Dunning-Hotopp J.C."/>
        </authorList>
    </citation>
    <scope>NUCLEOTIDE SEQUENCE [LARGE SCALE GENOMIC DNA]</scope>
    <source>
        <strain evidence="1">Oroville</strain>
    </source>
</reference>
<name>A0A328TT14_9GAMM</name>
<keyword evidence="2" id="KW-1185">Reference proteome</keyword>
<organism evidence="1 2">
    <name type="scientific">Candidatus Erwinia dacicola</name>
    <dbReference type="NCBI Taxonomy" id="252393"/>
    <lineage>
        <taxon>Bacteria</taxon>
        <taxon>Pseudomonadati</taxon>
        <taxon>Pseudomonadota</taxon>
        <taxon>Gammaproteobacteria</taxon>
        <taxon>Enterobacterales</taxon>
        <taxon>Erwiniaceae</taxon>
        <taxon>Erwinia</taxon>
    </lineage>
</organism>
<evidence type="ECO:0000313" key="1">
    <source>
        <dbReference type="EMBL" id="RAP70904.1"/>
    </source>
</evidence>
<sequence>MQRRISEVMAFIRDGVIASDIVAEFALEEIDQAVKAVQSGEQGKILLRM</sequence>
<proteinExistence type="predicted"/>
<gene>
    <name evidence="1" type="ORF">ACZ87_02288</name>
</gene>
<accession>A0A328TT14</accession>